<reference evidence="2" key="1">
    <citation type="journal article" date="2015" name="Nature">
        <title>Complex archaea that bridge the gap between prokaryotes and eukaryotes.</title>
        <authorList>
            <person name="Spang A."/>
            <person name="Saw J.H."/>
            <person name="Jorgensen S.L."/>
            <person name="Zaremba-Niedzwiedzka K."/>
            <person name="Martijn J."/>
            <person name="Lind A.E."/>
            <person name="van Eijk R."/>
            <person name="Schleper C."/>
            <person name="Guy L."/>
            <person name="Ettema T.J."/>
        </authorList>
    </citation>
    <scope>NUCLEOTIDE SEQUENCE</scope>
</reference>
<organism evidence="2">
    <name type="scientific">marine sediment metagenome</name>
    <dbReference type="NCBI Taxonomy" id="412755"/>
    <lineage>
        <taxon>unclassified sequences</taxon>
        <taxon>metagenomes</taxon>
        <taxon>ecological metagenomes</taxon>
    </lineage>
</organism>
<accession>A0A0F9EM80</accession>
<protein>
    <submittedName>
        <fullName evidence="2">Uncharacterized protein</fullName>
    </submittedName>
</protein>
<feature type="non-terminal residue" evidence="2">
    <location>
        <position position="175"/>
    </location>
</feature>
<feature type="coiled-coil region" evidence="1">
    <location>
        <begin position="19"/>
        <end position="46"/>
    </location>
</feature>
<sequence>MSNKKITMVDVVVANHKKISSTKKQMALLRKNIDKIRNNINTKKINYPEFKECFDYVDNLFPRVNVKSVTLYKPSPKLMQKLGFGHAGGFYDRVSKIVVFTRFMSSIGTRDRYSIKAKLTQDEVIVHELCHYSYFEEGKSSVSQELNEEFAYGWSIGYLRQKGYSDEDIVDKNFL</sequence>
<proteinExistence type="predicted"/>
<comment type="caution">
    <text evidence="2">The sequence shown here is derived from an EMBL/GenBank/DDBJ whole genome shotgun (WGS) entry which is preliminary data.</text>
</comment>
<name>A0A0F9EM80_9ZZZZ</name>
<keyword evidence="1" id="KW-0175">Coiled coil</keyword>
<evidence type="ECO:0000256" key="1">
    <source>
        <dbReference type="SAM" id="Coils"/>
    </source>
</evidence>
<dbReference type="EMBL" id="LAZR01034183">
    <property type="protein sequence ID" value="KKL46025.1"/>
    <property type="molecule type" value="Genomic_DNA"/>
</dbReference>
<gene>
    <name evidence="2" type="ORF">LCGC14_2349720</name>
</gene>
<evidence type="ECO:0000313" key="2">
    <source>
        <dbReference type="EMBL" id="KKL46025.1"/>
    </source>
</evidence>
<dbReference type="AlphaFoldDB" id="A0A0F9EM80"/>